<dbReference type="Pfam" id="PF22624">
    <property type="entry name" value="AASDHPPT_N"/>
    <property type="match status" value="1"/>
</dbReference>
<dbReference type="GeneID" id="30158186"/>
<dbReference type="InterPro" id="IPR037143">
    <property type="entry name" value="4-PPantetheinyl_Trfase_dom_sf"/>
</dbReference>
<evidence type="ECO:0000259" key="4">
    <source>
        <dbReference type="Pfam" id="PF22624"/>
    </source>
</evidence>
<dbReference type="GO" id="GO:0005829">
    <property type="term" value="C:cytosol"/>
    <property type="evidence" value="ECO:0007669"/>
    <property type="project" value="TreeGrafter"/>
</dbReference>
<dbReference type="PANTHER" id="PTHR12215">
    <property type="entry name" value="PHOSPHOPANTETHEINE TRANSFERASE"/>
    <property type="match status" value="1"/>
</dbReference>
<evidence type="ECO:0000259" key="3">
    <source>
        <dbReference type="Pfam" id="PF01648"/>
    </source>
</evidence>
<evidence type="ECO:0000256" key="1">
    <source>
        <dbReference type="ARBA" id="ARBA00013172"/>
    </source>
</evidence>
<dbReference type="GO" id="GO:0000287">
    <property type="term" value="F:magnesium ion binding"/>
    <property type="evidence" value="ECO:0007669"/>
    <property type="project" value="InterPro"/>
</dbReference>
<proteinExistence type="predicted"/>
<gene>
    <name evidence="5" type="ORF">L202_06877</name>
</gene>
<name>A0A1E3HFF8_9TREE</name>
<dbReference type="EC" id="2.7.8.7" evidence="1"/>
<evidence type="ECO:0000313" key="6">
    <source>
        <dbReference type="Proteomes" id="UP000094065"/>
    </source>
</evidence>
<dbReference type="GO" id="GO:0019878">
    <property type="term" value="P:lysine biosynthetic process via aminoadipic acid"/>
    <property type="evidence" value="ECO:0007669"/>
    <property type="project" value="TreeGrafter"/>
</dbReference>
<dbReference type="Gene3D" id="3.90.470.20">
    <property type="entry name" value="4'-phosphopantetheinyl transferase domain"/>
    <property type="match status" value="2"/>
</dbReference>
<protein>
    <recommendedName>
        <fullName evidence="1">holo-[acyl-carrier-protein] synthase</fullName>
        <ecNumber evidence="1">2.7.8.7</ecNumber>
    </recommendedName>
</protein>
<dbReference type="RefSeq" id="XP_018990277.1">
    <property type="nucleotide sequence ID" value="XM_019141470.1"/>
</dbReference>
<dbReference type="Proteomes" id="UP000094065">
    <property type="component" value="Unassembled WGS sequence"/>
</dbReference>
<keyword evidence="6" id="KW-1185">Reference proteome</keyword>
<dbReference type="OrthoDB" id="26719at2759"/>
<sequence length="260" mass="29232">MRLFAIRIPDTPLDPAAFDKLATLVEPPARERLKRFRLPEDALRSLVARLTVTWYLHTQGLLALGQLPVFGRKGKGKPTLSVPTLQPRLEFNNTHEGSYILFATLVSSSPLACVGIDIMLHPEDPFPTQEGISEQLTLLERQSLAIPLTPRERSQRLTKLWSVKESYTKAIGEGITFGLERIEVELEGPGEGKVKTVRVDGKDVGERGWEWRQNDLGEDYGYAVWWRGDDAEDTGEAQMEHVSWEEFSGPLLDLADKLAQ</sequence>
<dbReference type="EMBL" id="AWGJ01000011">
    <property type="protein sequence ID" value="ODN74496.1"/>
    <property type="molecule type" value="Genomic_DNA"/>
</dbReference>
<comment type="caution">
    <text evidence="5">The sequence shown here is derived from an EMBL/GenBank/DDBJ whole genome shotgun (WGS) entry which is preliminary data.</text>
</comment>
<accession>A0A1E3HFF8</accession>
<organism evidence="5 6">
    <name type="scientific">Cryptococcus amylolentus CBS 6039</name>
    <dbReference type="NCBI Taxonomy" id="1295533"/>
    <lineage>
        <taxon>Eukaryota</taxon>
        <taxon>Fungi</taxon>
        <taxon>Dikarya</taxon>
        <taxon>Basidiomycota</taxon>
        <taxon>Agaricomycotina</taxon>
        <taxon>Tremellomycetes</taxon>
        <taxon>Tremellales</taxon>
        <taxon>Cryptococcaceae</taxon>
        <taxon>Cryptococcus</taxon>
    </lineage>
</organism>
<dbReference type="InterPro" id="IPR008278">
    <property type="entry name" value="4-PPantetheinyl_Trfase_dom"/>
</dbReference>
<evidence type="ECO:0000313" key="5">
    <source>
        <dbReference type="EMBL" id="ODN74496.1"/>
    </source>
</evidence>
<dbReference type="Pfam" id="PF01648">
    <property type="entry name" value="ACPS"/>
    <property type="match status" value="1"/>
</dbReference>
<dbReference type="InterPro" id="IPR055066">
    <property type="entry name" value="AASDHPPT_N"/>
</dbReference>
<reference evidence="5 6" key="1">
    <citation type="submission" date="2016-06" db="EMBL/GenBank/DDBJ databases">
        <title>Evolution of pathogenesis and genome organization in the Tremellales.</title>
        <authorList>
            <person name="Cuomo C."/>
            <person name="Litvintseva A."/>
            <person name="Heitman J."/>
            <person name="Chen Y."/>
            <person name="Sun S."/>
            <person name="Springer D."/>
            <person name="Dromer F."/>
            <person name="Young S."/>
            <person name="Zeng Q."/>
            <person name="Chapman S."/>
            <person name="Gujja S."/>
            <person name="Saif S."/>
            <person name="Birren B."/>
        </authorList>
    </citation>
    <scope>NUCLEOTIDE SEQUENCE [LARGE SCALE GENOMIC DNA]</scope>
    <source>
        <strain evidence="5 6">CBS 6039</strain>
    </source>
</reference>
<feature type="domain" description="4'-phosphopantetheinyl transferase" evidence="3">
    <location>
        <begin position="114"/>
        <end position="200"/>
    </location>
</feature>
<keyword evidence="2" id="KW-0808">Transferase</keyword>
<evidence type="ECO:0000256" key="2">
    <source>
        <dbReference type="ARBA" id="ARBA00022679"/>
    </source>
</evidence>
<dbReference type="GO" id="GO:0008897">
    <property type="term" value="F:holo-[acyl-carrier-protein] synthase activity"/>
    <property type="evidence" value="ECO:0007669"/>
    <property type="project" value="UniProtKB-EC"/>
</dbReference>
<dbReference type="PANTHER" id="PTHR12215:SF10">
    <property type="entry name" value="L-AMINOADIPATE-SEMIALDEHYDE DEHYDROGENASE-PHOSPHOPANTETHEINYL TRANSFERASE"/>
    <property type="match status" value="1"/>
</dbReference>
<feature type="domain" description="4'-phosphopantetheinyl transferase N-terminal" evidence="4">
    <location>
        <begin position="17"/>
        <end position="104"/>
    </location>
</feature>
<dbReference type="AlphaFoldDB" id="A0A1E3HFF8"/>
<dbReference type="SUPFAM" id="SSF56214">
    <property type="entry name" value="4'-phosphopantetheinyl transferase"/>
    <property type="match status" value="2"/>
</dbReference>
<dbReference type="STRING" id="1295533.A0A1E3HFF8"/>
<dbReference type="InterPro" id="IPR050559">
    <property type="entry name" value="P-Pant_transferase_sf"/>
</dbReference>